<keyword evidence="7" id="KW-1185">Reference proteome</keyword>
<feature type="region of interest" description="Disordered" evidence="3">
    <location>
        <begin position="151"/>
        <end position="181"/>
    </location>
</feature>
<dbReference type="GO" id="GO:0003700">
    <property type="term" value="F:DNA-binding transcription factor activity"/>
    <property type="evidence" value="ECO:0007669"/>
    <property type="project" value="InterPro"/>
</dbReference>
<dbReference type="Gene3D" id="6.10.20.40">
    <property type="entry name" value="TEA/ATTS domain"/>
    <property type="match status" value="1"/>
</dbReference>
<dbReference type="InterPro" id="IPR038096">
    <property type="entry name" value="TEA/ATTS_sf"/>
</dbReference>
<feature type="domain" description="TEA" evidence="4">
    <location>
        <begin position="67"/>
        <end position="141"/>
    </location>
</feature>
<name>A0AAD2HWP0_9AGAR</name>
<feature type="compositionally biased region" description="Low complexity" evidence="3">
    <location>
        <begin position="1"/>
        <end position="36"/>
    </location>
</feature>
<dbReference type="SMART" id="SM00426">
    <property type="entry name" value="TEA"/>
    <property type="match status" value="1"/>
</dbReference>
<feature type="DNA-binding region" description="TEA" evidence="2">
    <location>
        <begin position="67"/>
        <end position="141"/>
    </location>
</feature>
<comment type="similarity">
    <text evidence="1">Belongs to the TEC1 family.</text>
</comment>
<evidence type="ECO:0000313" key="6">
    <source>
        <dbReference type="EMBL" id="CAK5282691.1"/>
    </source>
</evidence>
<evidence type="ECO:0000313" key="5">
    <source>
        <dbReference type="EMBL" id="CAK5266473.1"/>
    </source>
</evidence>
<feature type="region of interest" description="Disordered" evidence="3">
    <location>
        <begin position="1"/>
        <end position="50"/>
    </location>
</feature>
<proteinExistence type="inferred from homology"/>
<sequence>MAWSHRGSTPESASSSSRSPTPGSPFSDSSAGSSRSFRGRTDRPKASTATQEVLDNVLRVRKTWKTQRGGECVWPPDLEAALLEGLEKYEPRDSRETRLLGRFPRRNRFISDYIYEKTGKRRSPKQVGSRLQQMRESCGGERLLQLLSPFGASSARSPTPHSSASSPSSSPLSLPRLPPPAVELGQDCVPDAVMYIDLIGPADPFRWTEEPEDGLVGLVGAAQPRRIEDINPTVSFTSLSSMDAYSCFTVRAEGRVLHAETAPLMQIGTSPAGVGYIYSTALVPKYWRVILGCPDPTRFTITHLVVQHQGAEVLFSTRYQFRYRAPQRVSLPAFALPTAVFDGSPESLGLAQPYDAFAGGPIPDLWNGEALSEPQPLMPWGSFFDGTGFDMGLASRVFEATSHLSAASSAPMLPYIL</sequence>
<comment type="caution">
    <text evidence="6">The sequence shown here is derived from an EMBL/GenBank/DDBJ whole genome shotgun (WGS) entry which is preliminary data.</text>
</comment>
<evidence type="ECO:0000256" key="3">
    <source>
        <dbReference type="SAM" id="MobiDB-lite"/>
    </source>
</evidence>
<evidence type="ECO:0000259" key="4">
    <source>
        <dbReference type="PROSITE" id="PS51088"/>
    </source>
</evidence>
<organism evidence="6 7">
    <name type="scientific">Mycena citricolor</name>
    <dbReference type="NCBI Taxonomy" id="2018698"/>
    <lineage>
        <taxon>Eukaryota</taxon>
        <taxon>Fungi</taxon>
        <taxon>Dikarya</taxon>
        <taxon>Basidiomycota</taxon>
        <taxon>Agaricomycotina</taxon>
        <taxon>Agaricomycetes</taxon>
        <taxon>Agaricomycetidae</taxon>
        <taxon>Agaricales</taxon>
        <taxon>Marasmiineae</taxon>
        <taxon>Mycenaceae</taxon>
        <taxon>Mycena</taxon>
    </lineage>
</organism>
<evidence type="ECO:0000256" key="1">
    <source>
        <dbReference type="ARBA" id="ARBA00008421"/>
    </source>
</evidence>
<dbReference type="Proteomes" id="UP001295794">
    <property type="component" value="Unassembled WGS sequence"/>
</dbReference>
<dbReference type="EMBL" id="CAVNYO010000460">
    <property type="protein sequence ID" value="CAK5282691.1"/>
    <property type="molecule type" value="Genomic_DNA"/>
</dbReference>
<dbReference type="PROSITE" id="PS51088">
    <property type="entry name" value="TEA_2"/>
    <property type="match status" value="1"/>
</dbReference>
<gene>
    <name evidence="6" type="ORF">MYCIT1_LOCUS34650</name>
    <name evidence="5" type="ORF">MYCIT1_LOCUS8229</name>
</gene>
<evidence type="ECO:0000256" key="2">
    <source>
        <dbReference type="PROSITE-ProRule" id="PRU00505"/>
    </source>
</evidence>
<protein>
    <recommendedName>
        <fullName evidence="4">TEA domain-containing protein</fullName>
    </recommendedName>
</protein>
<evidence type="ECO:0000313" key="7">
    <source>
        <dbReference type="Proteomes" id="UP001295794"/>
    </source>
</evidence>
<dbReference type="EMBL" id="CAVNYO010000109">
    <property type="protein sequence ID" value="CAK5266473.1"/>
    <property type="molecule type" value="Genomic_DNA"/>
</dbReference>
<reference evidence="6" key="1">
    <citation type="submission" date="2023-11" db="EMBL/GenBank/DDBJ databases">
        <authorList>
            <person name="De Vega J J."/>
            <person name="De Vega J J."/>
        </authorList>
    </citation>
    <scope>NUCLEOTIDE SEQUENCE</scope>
</reference>
<feature type="compositionally biased region" description="Low complexity" evidence="3">
    <location>
        <begin position="152"/>
        <end position="175"/>
    </location>
</feature>
<accession>A0AAD2HWP0</accession>
<dbReference type="InterPro" id="IPR000818">
    <property type="entry name" value="TEA/ATTS_dom"/>
</dbReference>
<dbReference type="Pfam" id="PF01285">
    <property type="entry name" value="TEA"/>
    <property type="match status" value="1"/>
</dbReference>
<dbReference type="AlphaFoldDB" id="A0AAD2HWP0"/>